<evidence type="ECO:0000256" key="2">
    <source>
        <dbReference type="ARBA" id="ARBA00023015"/>
    </source>
</evidence>
<reference evidence="6" key="1">
    <citation type="submission" date="2006-08" db="EMBL/GenBank/DDBJ databases">
        <title>Complete sequence of Chromosome1 of Shewanella sp. MR-7.</title>
        <authorList>
            <consortium name="US DOE Joint Genome Institute"/>
            <person name="Copeland A."/>
            <person name="Lucas S."/>
            <person name="Lapidus A."/>
            <person name="Barry K."/>
            <person name="Detter J.C."/>
            <person name="Glavina del Rio T."/>
            <person name="Hammon N."/>
            <person name="Israni S."/>
            <person name="Dalin E."/>
            <person name="Tice H."/>
            <person name="Pitluck S."/>
            <person name="Kiss H."/>
            <person name="Brettin T."/>
            <person name="Bruce D."/>
            <person name="Han C."/>
            <person name="Tapia R."/>
            <person name="Gilna P."/>
            <person name="Schmutz J."/>
            <person name="Larimer F."/>
            <person name="Land M."/>
            <person name="Hauser L."/>
            <person name="Kyrpides N."/>
            <person name="Mikhailova N."/>
            <person name="Nealson K."/>
            <person name="Konstantinidis K."/>
            <person name="Klappenbach J."/>
            <person name="Tiedje J."/>
            <person name="Richardson P."/>
        </authorList>
    </citation>
    <scope>NUCLEOTIDE SEQUENCE</scope>
    <source>
        <strain evidence="6">MR-7</strain>
    </source>
</reference>
<evidence type="ECO:0000259" key="5">
    <source>
        <dbReference type="PROSITE" id="PS50931"/>
    </source>
</evidence>
<dbReference type="InterPro" id="IPR058163">
    <property type="entry name" value="LysR-type_TF_proteobact-type"/>
</dbReference>
<organism evidence="6">
    <name type="scientific">Shewanella sp. (strain MR-7)</name>
    <dbReference type="NCBI Taxonomy" id="60481"/>
    <lineage>
        <taxon>Bacteria</taxon>
        <taxon>Pseudomonadati</taxon>
        <taxon>Pseudomonadota</taxon>
        <taxon>Gammaproteobacteria</taxon>
        <taxon>Alteromonadales</taxon>
        <taxon>Shewanellaceae</taxon>
        <taxon>Shewanella</taxon>
    </lineage>
</organism>
<evidence type="ECO:0000256" key="3">
    <source>
        <dbReference type="ARBA" id="ARBA00023125"/>
    </source>
</evidence>
<protein>
    <submittedName>
        <fullName evidence="6">Transcriptional regulator, LysR family</fullName>
    </submittedName>
</protein>
<name>Q0I0G5_SHESR</name>
<dbReference type="FunFam" id="1.10.10.10:FF:000001">
    <property type="entry name" value="LysR family transcriptional regulator"/>
    <property type="match status" value="1"/>
</dbReference>
<gene>
    <name evidence="6" type="ordered locus">Shewmr7_0134</name>
</gene>
<evidence type="ECO:0000256" key="1">
    <source>
        <dbReference type="ARBA" id="ARBA00009437"/>
    </source>
</evidence>
<dbReference type="PANTHER" id="PTHR30537:SF26">
    <property type="entry name" value="GLYCINE CLEAVAGE SYSTEM TRANSCRIPTIONAL ACTIVATOR"/>
    <property type="match status" value="1"/>
</dbReference>
<dbReference type="InterPro" id="IPR036388">
    <property type="entry name" value="WH-like_DNA-bd_sf"/>
</dbReference>
<comment type="similarity">
    <text evidence="1">Belongs to the LysR transcriptional regulatory family.</text>
</comment>
<dbReference type="SUPFAM" id="SSF53850">
    <property type="entry name" value="Periplasmic binding protein-like II"/>
    <property type="match status" value="1"/>
</dbReference>
<dbReference type="GO" id="GO:0003700">
    <property type="term" value="F:DNA-binding transcription factor activity"/>
    <property type="evidence" value="ECO:0007669"/>
    <property type="project" value="InterPro"/>
</dbReference>
<accession>Q0I0G5</accession>
<dbReference type="HOGENOM" id="CLU_039613_37_1_6"/>
<proteinExistence type="inferred from homology"/>
<feature type="domain" description="HTH lysR-type" evidence="5">
    <location>
        <begin position="5"/>
        <end position="62"/>
    </location>
</feature>
<dbReference type="InterPro" id="IPR000847">
    <property type="entry name" value="LysR_HTH_N"/>
</dbReference>
<dbReference type="Gene3D" id="3.40.190.10">
    <property type="entry name" value="Periplasmic binding protein-like II"/>
    <property type="match status" value="2"/>
</dbReference>
<dbReference type="GO" id="GO:0043565">
    <property type="term" value="F:sequence-specific DNA binding"/>
    <property type="evidence" value="ECO:0007669"/>
    <property type="project" value="TreeGrafter"/>
</dbReference>
<evidence type="ECO:0000313" key="6">
    <source>
        <dbReference type="EMBL" id="ABI41140.1"/>
    </source>
</evidence>
<keyword evidence="3" id="KW-0238">DNA-binding</keyword>
<dbReference type="Gene3D" id="1.10.10.10">
    <property type="entry name" value="Winged helix-like DNA-binding domain superfamily/Winged helix DNA-binding domain"/>
    <property type="match status" value="1"/>
</dbReference>
<dbReference type="KEGG" id="shm:Shewmr7_0134"/>
<dbReference type="Pfam" id="PF00126">
    <property type="entry name" value="HTH_1"/>
    <property type="match status" value="1"/>
</dbReference>
<dbReference type="PROSITE" id="PS50931">
    <property type="entry name" value="HTH_LYSR"/>
    <property type="match status" value="1"/>
</dbReference>
<evidence type="ECO:0000256" key="4">
    <source>
        <dbReference type="ARBA" id="ARBA00023163"/>
    </source>
</evidence>
<keyword evidence="4" id="KW-0804">Transcription</keyword>
<dbReference type="PANTHER" id="PTHR30537">
    <property type="entry name" value="HTH-TYPE TRANSCRIPTIONAL REGULATOR"/>
    <property type="match status" value="1"/>
</dbReference>
<dbReference type="AlphaFoldDB" id="Q0I0G5"/>
<dbReference type="GO" id="GO:0006351">
    <property type="term" value="P:DNA-templated transcription"/>
    <property type="evidence" value="ECO:0007669"/>
    <property type="project" value="TreeGrafter"/>
</dbReference>
<dbReference type="SUPFAM" id="SSF46785">
    <property type="entry name" value="Winged helix' DNA-binding domain"/>
    <property type="match status" value="1"/>
</dbReference>
<sequence>MTMQVSLQALKAFEAAARLGSFKLAALELSLSPTAISHHINNLEQRLDVALFQRQARRISLTPAGERLSTVTTQGFQAINQTLDDIASTGRHIKVATTSSLAALVLIPALQQFYAAHPQTQVEVATGEDMQHDAFTLPLRFGDLRHQHPDDVLKTEFFNMFATPAAASLPAGPKPLTIYTTRWKNNNLPPPPLTDWLAQQGLQDSRLDIKYYDQELFGIQQALAGQAWVFSPTTLTQQYVQAGILQAVSPNAVKSSLCYYIPNKALLSNRHNAHFIDWLQATLNT</sequence>
<dbReference type="InterPro" id="IPR036390">
    <property type="entry name" value="WH_DNA-bd_sf"/>
</dbReference>
<dbReference type="EMBL" id="CP000444">
    <property type="protein sequence ID" value="ABI41140.1"/>
    <property type="molecule type" value="Genomic_DNA"/>
</dbReference>
<keyword evidence="2" id="KW-0805">Transcription regulation</keyword>